<gene>
    <name evidence="2" type="ORF">J0I24_15790</name>
</gene>
<comment type="caution">
    <text evidence="2">The sequence shown here is derived from an EMBL/GenBank/DDBJ whole genome shotgun (WGS) entry which is preliminary data.</text>
</comment>
<reference evidence="2" key="1">
    <citation type="submission" date="2021-02" db="EMBL/GenBank/DDBJ databases">
        <title>Thiocyanate and organic carbon inputs drive convergent selection for specific autotrophic Afipia and Thiobacillus strains within complex microbiomes.</title>
        <authorList>
            <person name="Huddy R.J."/>
            <person name="Sachdeva R."/>
            <person name="Kadzinga F."/>
            <person name="Kantor R.S."/>
            <person name="Harrison S.T.L."/>
            <person name="Banfield J.F."/>
        </authorList>
    </citation>
    <scope>NUCLEOTIDE SEQUENCE</scope>
    <source>
        <strain evidence="2">SCN18_13_7_16_R3_B_64_19</strain>
    </source>
</reference>
<evidence type="ECO:0000313" key="2">
    <source>
        <dbReference type="EMBL" id="MBN8745734.1"/>
    </source>
</evidence>
<dbReference type="Proteomes" id="UP000664800">
    <property type="component" value="Unassembled WGS sequence"/>
</dbReference>
<evidence type="ECO:0000256" key="1">
    <source>
        <dbReference type="SAM" id="MobiDB-lite"/>
    </source>
</evidence>
<evidence type="ECO:0000313" key="3">
    <source>
        <dbReference type="Proteomes" id="UP000664800"/>
    </source>
</evidence>
<feature type="region of interest" description="Disordered" evidence="1">
    <location>
        <begin position="27"/>
        <end position="47"/>
    </location>
</feature>
<dbReference type="RefSeq" id="WP_276732913.1">
    <property type="nucleotide sequence ID" value="NZ_JAFKMR010000040.1"/>
</dbReference>
<accession>A0A8I1SYJ8</accession>
<organism evidence="2 3">
    <name type="scientific">Thiomonas arsenitoxydans (strain DSM 22701 / CIP 110005 / 3As)</name>
    <dbReference type="NCBI Taxonomy" id="426114"/>
    <lineage>
        <taxon>Bacteria</taxon>
        <taxon>Pseudomonadati</taxon>
        <taxon>Pseudomonadota</taxon>
        <taxon>Betaproteobacteria</taxon>
        <taxon>Burkholderiales</taxon>
        <taxon>Thiomonas</taxon>
    </lineage>
</organism>
<proteinExistence type="predicted"/>
<dbReference type="EMBL" id="JAFKMR010000040">
    <property type="protein sequence ID" value="MBN8745734.1"/>
    <property type="molecule type" value="Genomic_DNA"/>
</dbReference>
<dbReference type="AlphaFoldDB" id="A0A8I1SYJ8"/>
<protein>
    <submittedName>
        <fullName evidence="2">Uncharacterized protein</fullName>
    </submittedName>
</protein>
<sequence>MGKVTEGAGRLHAVLWRGQRDAMAGLDRPSADCCDPSGSPTKTPAFAALSPDHALRAW</sequence>
<name>A0A8I1SYJ8_THIA3</name>